<accession>A0A2P6Q7D7</accession>
<evidence type="ECO:0008006" key="4">
    <source>
        <dbReference type="Google" id="ProtNLM"/>
    </source>
</evidence>
<organism evidence="2 3">
    <name type="scientific">Rosa chinensis</name>
    <name type="common">China rose</name>
    <dbReference type="NCBI Taxonomy" id="74649"/>
    <lineage>
        <taxon>Eukaryota</taxon>
        <taxon>Viridiplantae</taxon>
        <taxon>Streptophyta</taxon>
        <taxon>Embryophyta</taxon>
        <taxon>Tracheophyta</taxon>
        <taxon>Spermatophyta</taxon>
        <taxon>Magnoliopsida</taxon>
        <taxon>eudicotyledons</taxon>
        <taxon>Gunneridae</taxon>
        <taxon>Pentapetalae</taxon>
        <taxon>rosids</taxon>
        <taxon>fabids</taxon>
        <taxon>Rosales</taxon>
        <taxon>Rosaceae</taxon>
        <taxon>Rosoideae</taxon>
        <taxon>Rosoideae incertae sedis</taxon>
        <taxon>Rosa</taxon>
    </lineage>
</organism>
<proteinExistence type="predicted"/>
<evidence type="ECO:0000256" key="1">
    <source>
        <dbReference type="SAM" id="SignalP"/>
    </source>
</evidence>
<dbReference type="Gramene" id="PRQ30090">
    <property type="protein sequence ID" value="PRQ30090"/>
    <property type="gene ID" value="RchiOBHm_Chr5g0020831"/>
</dbReference>
<evidence type="ECO:0000313" key="2">
    <source>
        <dbReference type="EMBL" id="PRQ30090.1"/>
    </source>
</evidence>
<evidence type="ECO:0000313" key="3">
    <source>
        <dbReference type="Proteomes" id="UP000238479"/>
    </source>
</evidence>
<dbReference type="AlphaFoldDB" id="A0A2P6Q7D7"/>
<feature type="signal peptide" evidence="1">
    <location>
        <begin position="1"/>
        <end position="19"/>
    </location>
</feature>
<keyword evidence="1" id="KW-0732">Signal</keyword>
<sequence>MKTVDILLLSALCLLSADGRQSCRAAMLRMVGACIRQRNLFQYVVGKHYQTTFFKFHCLLICRQTSVRDYGCCIA</sequence>
<gene>
    <name evidence="2" type="ORF">RchiOBHm_Chr5g0020831</name>
</gene>
<protein>
    <recommendedName>
        <fullName evidence="4">Secreted protein</fullName>
    </recommendedName>
</protein>
<feature type="chain" id="PRO_5015179799" description="Secreted protein" evidence="1">
    <location>
        <begin position="20"/>
        <end position="75"/>
    </location>
</feature>
<dbReference type="EMBL" id="PDCK01000043">
    <property type="protein sequence ID" value="PRQ30090.1"/>
    <property type="molecule type" value="Genomic_DNA"/>
</dbReference>
<reference evidence="2 3" key="1">
    <citation type="journal article" date="2018" name="Nat. Genet.">
        <title>The Rosa genome provides new insights in the design of modern roses.</title>
        <authorList>
            <person name="Bendahmane M."/>
        </authorList>
    </citation>
    <scope>NUCLEOTIDE SEQUENCE [LARGE SCALE GENOMIC DNA]</scope>
    <source>
        <strain evidence="3">cv. Old Blush</strain>
    </source>
</reference>
<comment type="caution">
    <text evidence="2">The sequence shown here is derived from an EMBL/GenBank/DDBJ whole genome shotgun (WGS) entry which is preliminary data.</text>
</comment>
<keyword evidence="3" id="KW-1185">Reference proteome</keyword>
<dbReference type="Proteomes" id="UP000238479">
    <property type="component" value="Chromosome 5"/>
</dbReference>
<name>A0A2P6Q7D7_ROSCH</name>